<gene>
    <name evidence="11" type="primary">gspN</name>
    <name evidence="11" type="ORF">KK488_09420</name>
</gene>
<dbReference type="RefSeq" id="WP_214622904.1">
    <property type="nucleotide sequence ID" value="NZ_JAHGAW010000005.1"/>
</dbReference>
<dbReference type="InterPro" id="IPR022792">
    <property type="entry name" value="T2SS_protein-GspN"/>
</dbReference>
<reference evidence="11" key="1">
    <citation type="submission" date="2021-05" db="EMBL/GenBank/DDBJ databases">
        <title>Genome of Sphingobium sp. strain.</title>
        <authorList>
            <person name="Fan R."/>
        </authorList>
    </citation>
    <scope>NUCLEOTIDE SEQUENCE</scope>
    <source>
        <strain evidence="11">H33</strain>
    </source>
</reference>
<comment type="subcellular location">
    <subcellularLocation>
        <location evidence="1">Cell inner membrane</location>
    </subcellularLocation>
</comment>
<evidence type="ECO:0000256" key="8">
    <source>
        <dbReference type="ARBA" id="ARBA00022927"/>
    </source>
</evidence>
<dbReference type="GO" id="GO:0015627">
    <property type="term" value="C:type II protein secretion system complex"/>
    <property type="evidence" value="ECO:0007669"/>
    <property type="project" value="InterPro"/>
</dbReference>
<protein>
    <recommendedName>
        <fullName evidence="3">Type II secretion system protein N</fullName>
    </recommendedName>
    <alternativeName>
        <fullName evidence="10">General secretion pathway protein N</fullName>
    </alternativeName>
</protein>
<keyword evidence="4" id="KW-0813">Transport</keyword>
<keyword evidence="8" id="KW-0653">Protein transport</keyword>
<evidence type="ECO:0000313" key="11">
    <source>
        <dbReference type="EMBL" id="MBT2187161.1"/>
    </source>
</evidence>
<evidence type="ECO:0000256" key="6">
    <source>
        <dbReference type="ARBA" id="ARBA00022519"/>
    </source>
</evidence>
<dbReference type="EMBL" id="JAHGAW010000005">
    <property type="protein sequence ID" value="MBT2187161.1"/>
    <property type="molecule type" value="Genomic_DNA"/>
</dbReference>
<dbReference type="GO" id="GO:0015628">
    <property type="term" value="P:protein secretion by the type II secretion system"/>
    <property type="evidence" value="ECO:0007669"/>
    <property type="project" value="InterPro"/>
</dbReference>
<accession>A0A9X1DBZ9</accession>
<comment type="similarity">
    <text evidence="2">Belongs to the GSP N family.</text>
</comment>
<dbReference type="GO" id="GO:0005886">
    <property type="term" value="C:plasma membrane"/>
    <property type="evidence" value="ECO:0007669"/>
    <property type="project" value="UniProtKB-SubCell"/>
</dbReference>
<keyword evidence="5" id="KW-1003">Cell membrane</keyword>
<sequence length="240" mass="25374">MTGWIGTTRAKIMLAVILAISLLVTWPLRAAFSIFGLKDMGVAARSLRGPIWWGGAEELQIRGIQLGTVDVFLNPIQLLIGRVRIDVSRRLGTPEDIAGAITVGLGRRGIDDVTGALALAAPLAPLPISRVEFDGLTIHFSGGQCTEAEGRVRARVPALISGLNLANGLSGEARCAGEVVELPLVSQSGQEQVNIRIAQDGSYQATMRVRTGDPAMTAALAANGFREIGGELMLRTVGRL</sequence>
<keyword evidence="12" id="KW-1185">Reference proteome</keyword>
<evidence type="ECO:0000256" key="3">
    <source>
        <dbReference type="ARBA" id="ARBA00021563"/>
    </source>
</evidence>
<dbReference type="Proteomes" id="UP001138757">
    <property type="component" value="Unassembled WGS sequence"/>
</dbReference>
<keyword evidence="9" id="KW-0472">Membrane</keyword>
<evidence type="ECO:0000256" key="10">
    <source>
        <dbReference type="ARBA" id="ARBA00030772"/>
    </source>
</evidence>
<evidence type="ECO:0000256" key="4">
    <source>
        <dbReference type="ARBA" id="ARBA00022448"/>
    </source>
</evidence>
<keyword evidence="7" id="KW-0812">Transmembrane</keyword>
<name>A0A9X1DBZ9_9SPHN</name>
<proteinExistence type="inferred from homology"/>
<organism evidence="11 12">
    <name type="scientific">Sphingobium nicotianae</name>
    <dbReference type="NCBI Taxonomy" id="2782607"/>
    <lineage>
        <taxon>Bacteria</taxon>
        <taxon>Pseudomonadati</taxon>
        <taxon>Pseudomonadota</taxon>
        <taxon>Alphaproteobacteria</taxon>
        <taxon>Sphingomonadales</taxon>
        <taxon>Sphingomonadaceae</taxon>
        <taxon>Sphingobium</taxon>
    </lineage>
</organism>
<evidence type="ECO:0000256" key="5">
    <source>
        <dbReference type="ARBA" id="ARBA00022475"/>
    </source>
</evidence>
<dbReference type="Pfam" id="PF01203">
    <property type="entry name" value="T2SSN"/>
    <property type="match status" value="1"/>
</dbReference>
<evidence type="ECO:0000313" key="12">
    <source>
        <dbReference type="Proteomes" id="UP001138757"/>
    </source>
</evidence>
<evidence type="ECO:0000256" key="9">
    <source>
        <dbReference type="ARBA" id="ARBA00023136"/>
    </source>
</evidence>
<dbReference type="AlphaFoldDB" id="A0A9X1DBZ9"/>
<evidence type="ECO:0000256" key="2">
    <source>
        <dbReference type="ARBA" id="ARBA00007208"/>
    </source>
</evidence>
<keyword evidence="6" id="KW-0997">Cell inner membrane</keyword>
<evidence type="ECO:0000256" key="1">
    <source>
        <dbReference type="ARBA" id="ARBA00004533"/>
    </source>
</evidence>
<evidence type="ECO:0000256" key="7">
    <source>
        <dbReference type="ARBA" id="ARBA00022692"/>
    </source>
</evidence>
<comment type="caution">
    <text evidence="11">The sequence shown here is derived from an EMBL/GenBank/DDBJ whole genome shotgun (WGS) entry which is preliminary data.</text>
</comment>